<dbReference type="EMBL" id="RSCJ01000022">
    <property type="protein sequence ID" value="RUR75966.1"/>
    <property type="molecule type" value="Genomic_DNA"/>
</dbReference>
<protein>
    <recommendedName>
        <fullName evidence="2">Phosphatidic acid phosphatase type 2/haloperoxidase domain-containing protein</fullName>
    </recommendedName>
</protein>
<reference evidence="3 4" key="1">
    <citation type="journal article" date="2019" name="Genome Biol. Evol.">
        <title>Day and night: Metabolic profiles and evolutionary relationships of six axenic non-marine cyanobacteria.</title>
        <authorList>
            <person name="Will S.E."/>
            <person name="Henke P."/>
            <person name="Boedeker C."/>
            <person name="Huang S."/>
            <person name="Brinkmann H."/>
            <person name="Rohde M."/>
            <person name="Jarek M."/>
            <person name="Friedl T."/>
            <person name="Seufert S."/>
            <person name="Schumacher M."/>
            <person name="Overmann J."/>
            <person name="Neumann-Schaal M."/>
            <person name="Petersen J."/>
        </authorList>
    </citation>
    <scope>NUCLEOTIDE SEQUENCE [LARGE SCALE GENOMIC DNA]</scope>
    <source>
        <strain evidence="3 4">PCC 6912</strain>
    </source>
</reference>
<dbReference type="AlphaFoldDB" id="A0A3S0XRE0"/>
<keyword evidence="1" id="KW-0472">Membrane</keyword>
<dbReference type="STRING" id="211165.GCA_000317285_06576"/>
<dbReference type="Gene3D" id="1.20.144.10">
    <property type="entry name" value="Phosphatidic acid phosphatase type 2/haloperoxidase"/>
    <property type="match status" value="1"/>
</dbReference>
<organism evidence="3 4">
    <name type="scientific">Chlorogloeopsis fritschii PCC 6912</name>
    <dbReference type="NCBI Taxonomy" id="211165"/>
    <lineage>
        <taxon>Bacteria</taxon>
        <taxon>Bacillati</taxon>
        <taxon>Cyanobacteriota</taxon>
        <taxon>Cyanophyceae</taxon>
        <taxon>Nostocales</taxon>
        <taxon>Chlorogloeopsidaceae</taxon>
        <taxon>Chlorogloeopsis</taxon>
    </lineage>
</organism>
<feature type="transmembrane region" description="Helical" evidence="1">
    <location>
        <begin position="118"/>
        <end position="139"/>
    </location>
</feature>
<dbReference type="Proteomes" id="UP000268857">
    <property type="component" value="Unassembled WGS sequence"/>
</dbReference>
<feature type="transmembrane region" description="Helical" evidence="1">
    <location>
        <begin position="175"/>
        <end position="196"/>
    </location>
</feature>
<dbReference type="Pfam" id="PF01569">
    <property type="entry name" value="PAP2"/>
    <property type="match status" value="1"/>
</dbReference>
<evidence type="ECO:0000259" key="2">
    <source>
        <dbReference type="SMART" id="SM00014"/>
    </source>
</evidence>
<dbReference type="SMART" id="SM00014">
    <property type="entry name" value="acidPPc"/>
    <property type="match status" value="1"/>
</dbReference>
<evidence type="ECO:0000313" key="3">
    <source>
        <dbReference type="EMBL" id="RUR75966.1"/>
    </source>
</evidence>
<dbReference type="SUPFAM" id="SSF48317">
    <property type="entry name" value="Acid phosphatase/Vanadium-dependent haloperoxidase"/>
    <property type="match status" value="1"/>
</dbReference>
<proteinExistence type="predicted"/>
<dbReference type="OrthoDB" id="9801622at2"/>
<feature type="transmembrane region" description="Helical" evidence="1">
    <location>
        <begin position="266"/>
        <end position="285"/>
    </location>
</feature>
<dbReference type="InterPro" id="IPR000326">
    <property type="entry name" value="PAP2/HPO"/>
</dbReference>
<feature type="transmembrane region" description="Helical" evidence="1">
    <location>
        <begin position="145"/>
        <end position="163"/>
    </location>
</feature>
<keyword evidence="1" id="KW-1133">Transmembrane helix</keyword>
<name>A0A3S0XRE0_CHLFR</name>
<evidence type="ECO:0000313" key="4">
    <source>
        <dbReference type="Proteomes" id="UP000268857"/>
    </source>
</evidence>
<comment type="caution">
    <text evidence="3">The sequence shown here is derived from an EMBL/GenBank/DDBJ whole genome shotgun (WGS) entry which is preliminary data.</text>
</comment>
<feature type="transmembrane region" description="Helical" evidence="1">
    <location>
        <begin position="232"/>
        <end position="254"/>
    </location>
</feature>
<accession>A0A3S0XRE0</accession>
<dbReference type="InterPro" id="IPR036938">
    <property type="entry name" value="PAP2/HPO_sf"/>
</dbReference>
<keyword evidence="1" id="KW-0812">Transmembrane</keyword>
<evidence type="ECO:0000256" key="1">
    <source>
        <dbReference type="SAM" id="Phobius"/>
    </source>
</evidence>
<sequence length="294" mass="32579">MAVDILWSPEPIITIQRLFGSSWNWLFEALSQFGTAKAVTVMFALALWVWGRQRAYGLLGVVLLGTVIDVLIWTIFPVPRPHNPQIIIRTHPGVPSFPSGHTVTATTLWGTLTAFGRLPAIISVCIVLLVMLSRLYLGVHYLADLLGGAAIALILVVAYQRFWPMLVRWFSGRTFQFFLVLGLSAPVAVFPFTSFSPRGWELFGYAVGLGIGMPLEYWYVRYSPAKISRRKQVLKVAIGLGGLVTLVIVFRLMISSGLVREAVISGFAALWIAFLAPALFASMGLSRHLPRTQY</sequence>
<feature type="transmembrane region" description="Helical" evidence="1">
    <location>
        <begin position="56"/>
        <end position="76"/>
    </location>
</feature>
<dbReference type="RefSeq" id="WP_016876809.1">
    <property type="nucleotide sequence ID" value="NZ_AJLN01000152.1"/>
</dbReference>
<feature type="domain" description="Phosphatidic acid phosphatase type 2/haloperoxidase" evidence="2">
    <location>
        <begin position="59"/>
        <end position="160"/>
    </location>
</feature>
<dbReference type="PANTHER" id="PTHR14969">
    <property type="entry name" value="SPHINGOSINE-1-PHOSPHATE PHOSPHOHYDROLASE"/>
    <property type="match status" value="1"/>
</dbReference>
<keyword evidence="4" id="KW-1185">Reference proteome</keyword>
<feature type="transmembrane region" description="Helical" evidence="1">
    <location>
        <begin position="25"/>
        <end position="50"/>
    </location>
</feature>
<feature type="transmembrane region" description="Helical" evidence="1">
    <location>
        <begin position="202"/>
        <end position="220"/>
    </location>
</feature>
<gene>
    <name evidence="3" type="ORF">PCC6912_45380</name>
</gene>
<dbReference type="PANTHER" id="PTHR14969:SF13">
    <property type="entry name" value="AT30094P"/>
    <property type="match status" value="1"/>
</dbReference>